<dbReference type="InterPro" id="IPR043136">
    <property type="entry name" value="B30.2/SPRY_sf"/>
</dbReference>
<dbReference type="InterPro" id="IPR051051">
    <property type="entry name" value="E3_ubiq-ligase_TRIM/RNF"/>
</dbReference>
<evidence type="ECO:0000256" key="1">
    <source>
        <dbReference type="ARBA" id="ARBA00022723"/>
    </source>
</evidence>
<dbReference type="GO" id="GO:0005737">
    <property type="term" value="C:cytoplasm"/>
    <property type="evidence" value="ECO:0007669"/>
    <property type="project" value="UniProtKB-ARBA"/>
</dbReference>
<evidence type="ECO:0000259" key="5">
    <source>
        <dbReference type="PROSITE" id="PS50188"/>
    </source>
</evidence>
<keyword evidence="4" id="KW-1133">Transmembrane helix</keyword>
<evidence type="ECO:0000313" key="6">
    <source>
        <dbReference type="EMBL" id="KAG5286626.1"/>
    </source>
</evidence>
<proteinExistence type="predicted"/>
<name>A0AAV6HL23_9TELE</name>
<dbReference type="PROSITE" id="PS50188">
    <property type="entry name" value="B302_SPRY"/>
    <property type="match status" value="1"/>
</dbReference>
<protein>
    <recommendedName>
        <fullName evidence="5">B30.2/SPRY domain-containing protein</fullName>
    </recommendedName>
</protein>
<dbReference type="SMART" id="SM00589">
    <property type="entry name" value="PRY"/>
    <property type="match status" value="1"/>
</dbReference>
<dbReference type="AlphaFoldDB" id="A0AAV6HL23"/>
<dbReference type="InterPro" id="IPR013320">
    <property type="entry name" value="ConA-like_dom_sf"/>
</dbReference>
<dbReference type="Proteomes" id="UP000823561">
    <property type="component" value="Chromosome 1"/>
</dbReference>
<evidence type="ECO:0000256" key="2">
    <source>
        <dbReference type="ARBA" id="ARBA00022771"/>
    </source>
</evidence>
<evidence type="ECO:0000256" key="3">
    <source>
        <dbReference type="ARBA" id="ARBA00022833"/>
    </source>
</evidence>
<keyword evidence="7" id="KW-1185">Reference proteome</keyword>
<dbReference type="InterPro" id="IPR003879">
    <property type="entry name" value="Butyrophylin_SPRY"/>
</dbReference>
<evidence type="ECO:0000313" key="7">
    <source>
        <dbReference type="Proteomes" id="UP000823561"/>
    </source>
</evidence>
<dbReference type="GO" id="GO:0008270">
    <property type="term" value="F:zinc ion binding"/>
    <property type="evidence" value="ECO:0007669"/>
    <property type="project" value="UniProtKB-KW"/>
</dbReference>
<keyword evidence="3" id="KW-0862">Zinc</keyword>
<keyword evidence="2" id="KW-0863">Zinc-finger</keyword>
<accession>A0AAV6HL23</accession>
<dbReference type="Pfam" id="PF13765">
    <property type="entry name" value="PRY"/>
    <property type="match status" value="1"/>
</dbReference>
<dbReference type="PRINTS" id="PR01407">
    <property type="entry name" value="BUTYPHLNCDUF"/>
</dbReference>
<dbReference type="PANTHER" id="PTHR25465">
    <property type="entry name" value="B-BOX DOMAIN CONTAINING"/>
    <property type="match status" value="1"/>
</dbReference>
<reference evidence="6 7" key="1">
    <citation type="submission" date="2020-10" db="EMBL/GenBank/DDBJ databases">
        <title>Chromosome-scale genome assembly of the Allis shad, Alosa alosa.</title>
        <authorList>
            <person name="Margot Z."/>
            <person name="Christophe K."/>
            <person name="Cabau C."/>
            <person name="Louis A."/>
            <person name="Berthelot C."/>
            <person name="Parey E."/>
            <person name="Roest Crollius H."/>
            <person name="Montfort J."/>
            <person name="Robinson-Rechavi M."/>
            <person name="Bucao C."/>
            <person name="Bouchez O."/>
            <person name="Gislard M."/>
            <person name="Lluch J."/>
            <person name="Milhes M."/>
            <person name="Lampietro C."/>
            <person name="Lopez Roques C."/>
            <person name="Donnadieu C."/>
            <person name="Braasch I."/>
            <person name="Desvignes T."/>
            <person name="Postlethwait J."/>
            <person name="Bobe J."/>
            <person name="Guiguen Y."/>
        </authorList>
    </citation>
    <scope>NUCLEOTIDE SEQUENCE [LARGE SCALE GENOMIC DNA]</scope>
    <source>
        <strain evidence="6">M-15738</strain>
        <tissue evidence="6">Blood</tissue>
    </source>
</reference>
<organism evidence="6 7">
    <name type="scientific">Alosa alosa</name>
    <name type="common">allis shad</name>
    <dbReference type="NCBI Taxonomy" id="278164"/>
    <lineage>
        <taxon>Eukaryota</taxon>
        <taxon>Metazoa</taxon>
        <taxon>Chordata</taxon>
        <taxon>Craniata</taxon>
        <taxon>Vertebrata</taxon>
        <taxon>Euteleostomi</taxon>
        <taxon>Actinopterygii</taxon>
        <taxon>Neopterygii</taxon>
        <taxon>Teleostei</taxon>
        <taxon>Clupei</taxon>
        <taxon>Clupeiformes</taxon>
        <taxon>Clupeoidei</taxon>
        <taxon>Clupeidae</taxon>
        <taxon>Alosa</taxon>
    </lineage>
</organism>
<keyword evidence="4" id="KW-0812">Transmembrane</keyword>
<dbReference type="InterPro" id="IPR001870">
    <property type="entry name" value="B30.2/SPRY"/>
</dbReference>
<dbReference type="InterPro" id="IPR006574">
    <property type="entry name" value="PRY"/>
</dbReference>
<feature type="transmembrane region" description="Helical" evidence="4">
    <location>
        <begin position="7"/>
        <end position="27"/>
    </location>
</feature>
<dbReference type="Gene3D" id="2.60.120.920">
    <property type="match status" value="1"/>
</dbReference>
<keyword evidence="1" id="KW-0479">Metal-binding</keyword>
<dbReference type="EMBL" id="JADWDJ010000001">
    <property type="protein sequence ID" value="KAG5286626.1"/>
    <property type="molecule type" value="Genomic_DNA"/>
</dbReference>
<gene>
    <name evidence="6" type="ORF">AALO_G00017040</name>
</gene>
<feature type="domain" description="B30.2/SPRY" evidence="5">
    <location>
        <begin position="25"/>
        <end position="220"/>
    </location>
</feature>
<dbReference type="SUPFAM" id="SSF49899">
    <property type="entry name" value="Concanavalin A-like lectins/glucanases"/>
    <property type="match status" value="1"/>
</dbReference>
<sequence length="220" mass="24886">MAKQHVALSLVVFLVTALTLYICTSWYNKPKEQETVNFNPHIPNLKLSVDTASPLVQVSDDLLSAERVADKLPYPPHPARFLNRPQILTAQCVTSGTHYWELEAEGYWEIAVAHENINRTGRSESSFGMNKVSWSLTHKDGDLFAYHNLEKMLLSKSLQYKRVAVTVGFQEGSVFFFEVGTKLRQLHMFTPQLSGPLCLGLGLYRPSKVTILKTYKVDKV</sequence>
<keyword evidence="4" id="KW-0472">Membrane</keyword>
<comment type="caution">
    <text evidence="6">The sequence shown here is derived from an EMBL/GenBank/DDBJ whole genome shotgun (WGS) entry which is preliminary data.</text>
</comment>
<dbReference type="PANTHER" id="PTHR25465:SF73">
    <property type="entry name" value="E3 UBIQUITIN_ISG15 LIGASE TRIM25 ISOFORM X1"/>
    <property type="match status" value="1"/>
</dbReference>
<evidence type="ECO:0000256" key="4">
    <source>
        <dbReference type="SAM" id="Phobius"/>
    </source>
</evidence>